<reference evidence="2 3" key="1">
    <citation type="submission" date="2019-03" db="EMBL/GenBank/DDBJ databases">
        <title>Single cell metagenomics reveals metabolic interactions within the superorganism composed of flagellate Streblomastix strix and complex community of Bacteroidetes bacteria on its surface.</title>
        <authorList>
            <person name="Treitli S.C."/>
            <person name="Kolisko M."/>
            <person name="Husnik F."/>
            <person name="Keeling P."/>
            <person name="Hampl V."/>
        </authorList>
    </citation>
    <scope>NUCLEOTIDE SEQUENCE [LARGE SCALE GENOMIC DNA]</scope>
    <source>
        <strain evidence="2">ST1C</strain>
    </source>
</reference>
<feature type="transmembrane region" description="Helical" evidence="1">
    <location>
        <begin position="364"/>
        <end position="383"/>
    </location>
</feature>
<gene>
    <name evidence="2" type="ORF">EZS28_019614</name>
</gene>
<keyword evidence="1" id="KW-0812">Transmembrane</keyword>
<name>A0A5J4VR61_9EUKA</name>
<keyword evidence="1" id="KW-1133">Transmembrane helix</keyword>
<accession>A0A5J4VR61</accession>
<dbReference type="AlphaFoldDB" id="A0A5J4VR61"/>
<dbReference type="Proteomes" id="UP000324800">
    <property type="component" value="Unassembled WGS sequence"/>
</dbReference>
<comment type="caution">
    <text evidence="2">The sequence shown here is derived from an EMBL/GenBank/DDBJ whole genome shotgun (WGS) entry which is preliminary data.</text>
</comment>
<evidence type="ECO:0000313" key="3">
    <source>
        <dbReference type="Proteomes" id="UP000324800"/>
    </source>
</evidence>
<proteinExistence type="predicted"/>
<dbReference type="EMBL" id="SNRW01005544">
    <property type="protein sequence ID" value="KAA6384859.1"/>
    <property type="molecule type" value="Genomic_DNA"/>
</dbReference>
<sequence length="384" mass="43103">MSISGSNNRNLESANDLHDFYIRLSPYIPFANGSVFVGVDDRVNYFPNASSISPLSSEYDENSPSFRLISDEDFFNLKVMYPPTFDYTKCQAMREVIIDYYLYGFQAKALENVDIAPSLVYGIESSQFAVTSIGGSIHEAQDYYTQKGCAIGDNSEFLKIKKFILGSELNGVVDSDCINNVILPGHTDATSSTTMPPVPTRCDDPNVEFKRYLQGYKWFSPETYGIEDTKWALTHLGVVYANIKYEYYIESGESSQYRKAEYDGYFLGWDEDEWIIAKLTDDTFEIQYAPMDKPFGASSGHSQVLSTGNSRALIKYDYPTFDCVSVDIDTHPNLCPCPDKKTDKAKWEADPRTKKIDICASGSMRAGLSVVVVAVVLPVLALFW</sequence>
<keyword evidence="1" id="KW-0472">Membrane</keyword>
<evidence type="ECO:0000256" key="1">
    <source>
        <dbReference type="SAM" id="Phobius"/>
    </source>
</evidence>
<organism evidence="2 3">
    <name type="scientific">Streblomastix strix</name>
    <dbReference type="NCBI Taxonomy" id="222440"/>
    <lineage>
        <taxon>Eukaryota</taxon>
        <taxon>Metamonada</taxon>
        <taxon>Preaxostyla</taxon>
        <taxon>Oxymonadida</taxon>
        <taxon>Streblomastigidae</taxon>
        <taxon>Streblomastix</taxon>
    </lineage>
</organism>
<evidence type="ECO:0000313" key="2">
    <source>
        <dbReference type="EMBL" id="KAA6384859.1"/>
    </source>
</evidence>
<protein>
    <submittedName>
        <fullName evidence="2">Uncharacterized protein</fullName>
    </submittedName>
</protein>